<sequence length="239" mass="25155">MDVTVLLAMFLIFIGAFIQTATGFGMAIVASPLLLYISPDYIPGPIIIVGLFIASINTFKYRTQISLNGLKKSTIGLLPGSCVGAAILYFIDVAQLSVLLGSTVLIAVGASLLPFKVDVTPRRLMLAGFFSGFLGTSSGIGGPPMALLLQHQNVNQIRANLAGFFLMSSTLSLVIQIPIGYMSIKHVLLALPLIPAGYAGHKLAISVLPRISQKLVRNISLALCVVAGLGAVYSGLKII</sequence>
<evidence type="ECO:0000256" key="2">
    <source>
        <dbReference type="ARBA" id="ARBA00009142"/>
    </source>
</evidence>
<organism evidence="9 10">
    <name type="scientific">Vibrio astriarenae</name>
    <dbReference type="NCBI Taxonomy" id="1481923"/>
    <lineage>
        <taxon>Bacteria</taxon>
        <taxon>Pseudomonadati</taxon>
        <taxon>Pseudomonadota</taxon>
        <taxon>Gammaproteobacteria</taxon>
        <taxon>Vibrionales</taxon>
        <taxon>Vibrionaceae</taxon>
        <taxon>Vibrio</taxon>
    </lineage>
</organism>
<keyword evidence="3" id="KW-0813">Transport</keyword>
<evidence type="ECO:0000256" key="6">
    <source>
        <dbReference type="ARBA" id="ARBA00022989"/>
    </source>
</evidence>
<feature type="transmembrane region" description="Helical" evidence="8">
    <location>
        <begin position="41"/>
        <end position="61"/>
    </location>
</feature>
<dbReference type="AlphaFoldDB" id="A0A7Z2YG29"/>
<dbReference type="Pfam" id="PF01925">
    <property type="entry name" value="TauE"/>
    <property type="match status" value="1"/>
</dbReference>
<evidence type="ECO:0000313" key="9">
    <source>
        <dbReference type="EMBL" id="QIA66167.1"/>
    </source>
</evidence>
<keyword evidence="4 8" id="KW-1003">Cell membrane</keyword>
<evidence type="ECO:0000256" key="4">
    <source>
        <dbReference type="ARBA" id="ARBA00022475"/>
    </source>
</evidence>
<evidence type="ECO:0000256" key="3">
    <source>
        <dbReference type="ARBA" id="ARBA00022448"/>
    </source>
</evidence>
<protein>
    <recommendedName>
        <fullName evidence="8">Probable membrane transporter protein</fullName>
    </recommendedName>
</protein>
<dbReference type="InterPro" id="IPR052017">
    <property type="entry name" value="TSUP"/>
</dbReference>
<keyword evidence="5 8" id="KW-0812">Transmembrane</keyword>
<evidence type="ECO:0000256" key="1">
    <source>
        <dbReference type="ARBA" id="ARBA00004651"/>
    </source>
</evidence>
<feature type="transmembrane region" description="Helical" evidence="8">
    <location>
        <begin position="98"/>
        <end position="115"/>
    </location>
</feature>
<dbReference type="PANTHER" id="PTHR30269">
    <property type="entry name" value="TRANSMEMBRANE PROTEIN YFCA"/>
    <property type="match status" value="1"/>
</dbReference>
<dbReference type="EMBL" id="CP047476">
    <property type="protein sequence ID" value="QIA66167.1"/>
    <property type="molecule type" value="Genomic_DNA"/>
</dbReference>
<feature type="transmembrane region" description="Helical" evidence="8">
    <location>
        <begin position="187"/>
        <end position="208"/>
    </location>
</feature>
<dbReference type="PANTHER" id="PTHR30269:SF37">
    <property type="entry name" value="MEMBRANE TRANSPORTER PROTEIN"/>
    <property type="match status" value="1"/>
</dbReference>
<proteinExistence type="inferred from homology"/>
<gene>
    <name evidence="9" type="ORF">GT360_18275</name>
</gene>
<keyword evidence="6 8" id="KW-1133">Transmembrane helix</keyword>
<feature type="transmembrane region" description="Helical" evidence="8">
    <location>
        <begin position="215"/>
        <end position="236"/>
    </location>
</feature>
<dbReference type="GO" id="GO:0005886">
    <property type="term" value="C:plasma membrane"/>
    <property type="evidence" value="ECO:0007669"/>
    <property type="project" value="UniProtKB-SubCell"/>
</dbReference>
<dbReference type="Proteomes" id="UP000464262">
    <property type="component" value="Chromosome 2"/>
</dbReference>
<evidence type="ECO:0000313" key="10">
    <source>
        <dbReference type="Proteomes" id="UP000464262"/>
    </source>
</evidence>
<feature type="transmembrane region" description="Helical" evidence="8">
    <location>
        <begin position="6"/>
        <end position="29"/>
    </location>
</feature>
<feature type="transmembrane region" description="Helical" evidence="8">
    <location>
        <begin position="161"/>
        <end position="181"/>
    </location>
</feature>
<feature type="transmembrane region" description="Helical" evidence="8">
    <location>
        <begin position="73"/>
        <end position="91"/>
    </location>
</feature>
<comment type="similarity">
    <text evidence="2 8">Belongs to the 4-toluene sulfonate uptake permease (TSUP) (TC 2.A.102) family.</text>
</comment>
<reference evidence="9 10" key="1">
    <citation type="submission" date="2020-01" db="EMBL/GenBank/DDBJ databases">
        <title>Whole genome and functional gene identification of agarase of Vibrio HN897.</title>
        <authorList>
            <person name="Liu Y."/>
            <person name="Zhao Z."/>
        </authorList>
    </citation>
    <scope>NUCLEOTIDE SEQUENCE [LARGE SCALE GENOMIC DNA]</scope>
    <source>
        <strain evidence="9 10">HN897</strain>
    </source>
</reference>
<keyword evidence="10" id="KW-1185">Reference proteome</keyword>
<evidence type="ECO:0000256" key="8">
    <source>
        <dbReference type="RuleBase" id="RU363041"/>
    </source>
</evidence>
<dbReference type="KEGG" id="vas:GT360_18275"/>
<evidence type="ECO:0000256" key="7">
    <source>
        <dbReference type="ARBA" id="ARBA00023136"/>
    </source>
</evidence>
<comment type="subcellular location">
    <subcellularLocation>
        <location evidence="1 8">Cell membrane</location>
        <topology evidence="1 8">Multi-pass membrane protein</topology>
    </subcellularLocation>
</comment>
<evidence type="ECO:0000256" key="5">
    <source>
        <dbReference type="ARBA" id="ARBA00022692"/>
    </source>
</evidence>
<accession>A0A7Z2YG29</accession>
<keyword evidence="7 8" id="KW-0472">Membrane</keyword>
<name>A0A7Z2YG29_9VIBR</name>
<feature type="transmembrane region" description="Helical" evidence="8">
    <location>
        <begin position="127"/>
        <end position="149"/>
    </location>
</feature>
<dbReference type="InterPro" id="IPR002781">
    <property type="entry name" value="TM_pro_TauE-like"/>
</dbReference>